<feature type="compositionally biased region" description="Acidic residues" evidence="1">
    <location>
        <begin position="82"/>
        <end position="96"/>
    </location>
</feature>
<keyword evidence="2" id="KW-1133">Transmembrane helix</keyword>
<evidence type="ECO:0000313" key="4">
    <source>
        <dbReference type="Proteomes" id="UP000241890"/>
    </source>
</evidence>
<name>A0A2R5GH98_9STRA</name>
<feature type="transmembrane region" description="Helical" evidence="2">
    <location>
        <begin position="245"/>
        <end position="270"/>
    </location>
</feature>
<reference evidence="3 4" key="1">
    <citation type="submission" date="2017-12" db="EMBL/GenBank/DDBJ databases">
        <title>Sequencing, de novo assembly and annotation of complete genome of a new Thraustochytrid species, strain FCC1311.</title>
        <authorList>
            <person name="Sedici K."/>
            <person name="Godart F."/>
            <person name="Aiese Cigliano R."/>
            <person name="Sanseverino W."/>
            <person name="Barakat M."/>
            <person name="Ortet P."/>
            <person name="Marechal E."/>
            <person name="Cagnac O."/>
            <person name="Amato A."/>
        </authorList>
    </citation>
    <scope>NUCLEOTIDE SEQUENCE [LARGE SCALE GENOMIC DNA]</scope>
</reference>
<feature type="compositionally biased region" description="Acidic residues" evidence="1">
    <location>
        <begin position="107"/>
        <end position="143"/>
    </location>
</feature>
<dbReference type="SUPFAM" id="SSF52047">
    <property type="entry name" value="RNI-like"/>
    <property type="match status" value="1"/>
</dbReference>
<dbReference type="Proteomes" id="UP000241890">
    <property type="component" value="Unassembled WGS sequence"/>
</dbReference>
<keyword evidence="4" id="KW-1185">Reference proteome</keyword>
<feature type="region of interest" description="Disordered" evidence="1">
    <location>
        <begin position="1"/>
        <end position="149"/>
    </location>
</feature>
<organism evidence="3 4">
    <name type="scientific">Hondaea fermentalgiana</name>
    <dbReference type="NCBI Taxonomy" id="2315210"/>
    <lineage>
        <taxon>Eukaryota</taxon>
        <taxon>Sar</taxon>
        <taxon>Stramenopiles</taxon>
        <taxon>Bigyra</taxon>
        <taxon>Labyrinthulomycetes</taxon>
        <taxon>Thraustochytrida</taxon>
        <taxon>Thraustochytriidae</taxon>
        <taxon>Hondaea</taxon>
    </lineage>
</organism>
<keyword evidence="2" id="KW-0812">Transmembrane</keyword>
<sequence length="347" mass="37958">MNTVKKLTARMKRAPRAQGDDHAPSLAHDVADQDDASLGHLSDNDEDVNEVVHKHLDNHRDEEEDEPYDGNVADDAYRERDEGESDDDEDNEDENYYDDHGGGGGDSGEDGHEEEDNDDEDRAGGGSEDESSEEEDLEEEGLEEGLSGQRAVEKAIDLMRNGVKAIDLGSEWDEEKNNIGDDGVLALVDALGENTVLTLSFNGISEVGGKAIADLLSTNTSLQILRCVNDLRTEMDLELTRFRNGLCFCLVILLVPIAIILLIITSIISITAVNNNEICTTDGHTPTSTPTHVCTCATSICAPDCKSNDEATDKEIGFQQFTPAQQEELLRLRSFFKDVDTTTLQIA</sequence>
<proteinExistence type="predicted"/>
<evidence type="ECO:0000313" key="3">
    <source>
        <dbReference type="EMBL" id="GBG30286.1"/>
    </source>
</evidence>
<accession>A0A2R5GH98</accession>
<dbReference type="EMBL" id="BEYU01000074">
    <property type="protein sequence ID" value="GBG30286.1"/>
    <property type="molecule type" value="Genomic_DNA"/>
</dbReference>
<dbReference type="Gene3D" id="3.80.10.10">
    <property type="entry name" value="Ribonuclease Inhibitor"/>
    <property type="match status" value="1"/>
</dbReference>
<protein>
    <submittedName>
        <fullName evidence="3">Nucleotide-binding oligomerization domain-containing protein 1</fullName>
    </submittedName>
</protein>
<dbReference type="InParanoid" id="A0A2R5GH98"/>
<feature type="compositionally biased region" description="Basic and acidic residues" evidence="1">
    <location>
        <begin position="50"/>
        <end position="61"/>
    </location>
</feature>
<dbReference type="InterPro" id="IPR032675">
    <property type="entry name" value="LRR_dom_sf"/>
</dbReference>
<dbReference type="OrthoDB" id="120976at2759"/>
<dbReference type="AlphaFoldDB" id="A0A2R5GH98"/>
<evidence type="ECO:0000256" key="2">
    <source>
        <dbReference type="SAM" id="Phobius"/>
    </source>
</evidence>
<gene>
    <name evidence="3" type="ORF">FCC1311_065052</name>
</gene>
<comment type="caution">
    <text evidence="3">The sequence shown here is derived from an EMBL/GenBank/DDBJ whole genome shotgun (WGS) entry which is preliminary data.</text>
</comment>
<keyword evidence="2" id="KW-0472">Membrane</keyword>
<evidence type="ECO:0000256" key="1">
    <source>
        <dbReference type="SAM" id="MobiDB-lite"/>
    </source>
</evidence>